<evidence type="ECO:0000256" key="4">
    <source>
        <dbReference type="ARBA" id="ARBA00022801"/>
    </source>
</evidence>
<evidence type="ECO:0000313" key="9">
    <source>
        <dbReference type="EMBL" id="RYU82142.1"/>
    </source>
</evidence>
<dbReference type="GO" id="GO:0005886">
    <property type="term" value="C:plasma membrane"/>
    <property type="evidence" value="ECO:0007669"/>
    <property type="project" value="UniProtKB-SubCell"/>
</dbReference>
<dbReference type="AlphaFoldDB" id="A0A4Q5LDW7"/>
<organism evidence="9 10">
    <name type="scientific">Hymenobacter persicinus</name>
    <dbReference type="NCBI Taxonomy" id="2025506"/>
    <lineage>
        <taxon>Bacteria</taxon>
        <taxon>Pseudomonadati</taxon>
        <taxon>Bacteroidota</taxon>
        <taxon>Cytophagia</taxon>
        <taxon>Cytophagales</taxon>
        <taxon>Hymenobacteraceae</taxon>
        <taxon>Hymenobacter</taxon>
    </lineage>
</organism>
<dbReference type="PANTHER" id="PTHR14969:SF62">
    <property type="entry name" value="DECAPRENYLPHOSPHORYL-5-PHOSPHORIBOSE PHOSPHATASE RV3807C-RELATED"/>
    <property type="match status" value="1"/>
</dbReference>
<dbReference type="GO" id="GO:0016787">
    <property type="term" value="F:hydrolase activity"/>
    <property type="evidence" value="ECO:0007669"/>
    <property type="project" value="UniProtKB-KW"/>
</dbReference>
<feature type="transmembrane region" description="Helical" evidence="7">
    <location>
        <begin position="143"/>
        <end position="160"/>
    </location>
</feature>
<dbReference type="Gene3D" id="1.20.144.10">
    <property type="entry name" value="Phosphatidic acid phosphatase type 2/haloperoxidase"/>
    <property type="match status" value="2"/>
</dbReference>
<dbReference type="InterPro" id="IPR036938">
    <property type="entry name" value="PAP2/HPO_sf"/>
</dbReference>
<dbReference type="Pfam" id="PF01569">
    <property type="entry name" value="PAP2"/>
    <property type="match status" value="1"/>
</dbReference>
<evidence type="ECO:0000259" key="8">
    <source>
        <dbReference type="SMART" id="SM00014"/>
    </source>
</evidence>
<protein>
    <submittedName>
        <fullName evidence="9">Phosphatase PAP2 family protein</fullName>
    </submittedName>
</protein>
<dbReference type="SUPFAM" id="SSF48317">
    <property type="entry name" value="Acid phosphatase/Vanadium-dependent haloperoxidase"/>
    <property type="match status" value="1"/>
</dbReference>
<name>A0A4Q5LDW7_9BACT</name>
<dbReference type="PANTHER" id="PTHR14969">
    <property type="entry name" value="SPHINGOSINE-1-PHOSPHATE PHOSPHOHYDROLASE"/>
    <property type="match status" value="1"/>
</dbReference>
<proteinExistence type="predicted"/>
<evidence type="ECO:0000256" key="2">
    <source>
        <dbReference type="ARBA" id="ARBA00022475"/>
    </source>
</evidence>
<feature type="domain" description="Phosphatidic acid phosphatase type 2/haloperoxidase" evidence="8">
    <location>
        <begin position="105"/>
        <end position="209"/>
    </location>
</feature>
<evidence type="ECO:0000256" key="1">
    <source>
        <dbReference type="ARBA" id="ARBA00004651"/>
    </source>
</evidence>
<evidence type="ECO:0000256" key="7">
    <source>
        <dbReference type="SAM" id="Phobius"/>
    </source>
</evidence>
<dbReference type="OrthoDB" id="9773582at2"/>
<keyword evidence="5 7" id="KW-1133">Transmembrane helix</keyword>
<comment type="caution">
    <text evidence="9">The sequence shown here is derived from an EMBL/GenBank/DDBJ whole genome shotgun (WGS) entry which is preliminary data.</text>
</comment>
<feature type="transmembrane region" description="Helical" evidence="7">
    <location>
        <begin position="194"/>
        <end position="216"/>
    </location>
</feature>
<feature type="transmembrane region" description="Helical" evidence="7">
    <location>
        <begin position="12"/>
        <end position="36"/>
    </location>
</feature>
<keyword evidence="3 7" id="KW-0812">Transmembrane</keyword>
<keyword evidence="2" id="KW-1003">Cell membrane</keyword>
<dbReference type="Proteomes" id="UP000294155">
    <property type="component" value="Unassembled WGS sequence"/>
</dbReference>
<dbReference type="EMBL" id="SEWE01000007">
    <property type="protein sequence ID" value="RYU82142.1"/>
    <property type="molecule type" value="Genomic_DNA"/>
</dbReference>
<dbReference type="RefSeq" id="WP_129920038.1">
    <property type="nucleotide sequence ID" value="NZ_SEWE01000007.1"/>
</dbReference>
<reference evidence="9 10" key="1">
    <citation type="submission" date="2019-02" db="EMBL/GenBank/DDBJ databases">
        <title>Bacterial novel species isolated from soil.</title>
        <authorList>
            <person name="Jung H.-Y."/>
        </authorList>
    </citation>
    <scope>NUCLEOTIDE SEQUENCE [LARGE SCALE GENOMIC DNA]</scope>
    <source>
        <strain evidence="9 10">1-3-3-3</strain>
    </source>
</reference>
<dbReference type="SMART" id="SM00014">
    <property type="entry name" value="acidPPc"/>
    <property type="match status" value="1"/>
</dbReference>
<comment type="subcellular location">
    <subcellularLocation>
        <location evidence="1">Cell membrane</location>
        <topology evidence="1">Multi-pass membrane protein</topology>
    </subcellularLocation>
</comment>
<keyword evidence="6 7" id="KW-0472">Membrane</keyword>
<gene>
    <name evidence="9" type="ORF">EWM57_05000</name>
</gene>
<keyword evidence="10" id="KW-1185">Reference proteome</keyword>
<feature type="transmembrane region" description="Helical" evidence="7">
    <location>
        <begin position="167"/>
        <end position="188"/>
    </location>
</feature>
<evidence type="ECO:0000313" key="10">
    <source>
        <dbReference type="Proteomes" id="UP000294155"/>
    </source>
</evidence>
<accession>A0A4Q5LDW7</accession>
<evidence type="ECO:0000256" key="5">
    <source>
        <dbReference type="ARBA" id="ARBA00022989"/>
    </source>
</evidence>
<feature type="transmembrane region" description="Helical" evidence="7">
    <location>
        <begin position="69"/>
        <end position="93"/>
    </location>
</feature>
<dbReference type="CDD" id="cd03392">
    <property type="entry name" value="PAP2_like_2"/>
    <property type="match status" value="1"/>
</dbReference>
<keyword evidence="4" id="KW-0378">Hydrolase</keyword>
<sequence>MKTVWSRLLNRLSFLTAELVVVLVVFLGAFAGFFYLTRVVFVEHSVELDTWAFRQMDALRGALPGLTTAVQVVTFFASAPFLVGSAVLLPAGLAWRGRKREAQEVFLALAGASLLNQALKTHFHRLRPESALLQQFGLSFPSGHAMIGMALYGCLAWLLWRHGRHPAWAALLLLWAVLIGLTRIYLHVHYATDVLAGFAAGLGWLILLRMALRLWWREAQVIDREG</sequence>
<evidence type="ECO:0000256" key="6">
    <source>
        <dbReference type="ARBA" id="ARBA00023136"/>
    </source>
</evidence>
<dbReference type="InterPro" id="IPR000326">
    <property type="entry name" value="PAP2/HPO"/>
</dbReference>
<evidence type="ECO:0000256" key="3">
    <source>
        <dbReference type="ARBA" id="ARBA00022692"/>
    </source>
</evidence>